<dbReference type="SUPFAM" id="SSF51735">
    <property type="entry name" value="NAD(P)-binding Rossmann-fold domains"/>
    <property type="match status" value="1"/>
</dbReference>
<dbReference type="VEuPathDB" id="TrichDB:TVAGG3_0088500"/>
<dbReference type="EMBL" id="DS113615">
    <property type="protein sequence ID" value="EAY00063.1"/>
    <property type="molecule type" value="Genomic_DNA"/>
</dbReference>
<dbReference type="Gene3D" id="3.40.50.720">
    <property type="entry name" value="NAD(P)-binding Rossmann-like Domain"/>
    <property type="match status" value="1"/>
</dbReference>
<evidence type="ECO:0000259" key="6">
    <source>
        <dbReference type="Pfam" id="PF00056"/>
    </source>
</evidence>
<reference evidence="8" key="2">
    <citation type="journal article" date="2007" name="Science">
        <title>Draft genome sequence of the sexually transmitted pathogen Trichomonas vaginalis.</title>
        <authorList>
            <person name="Carlton J.M."/>
            <person name="Hirt R.P."/>
            <person name="Silva J.C."/>
            <person name="Delcher A.L."/>
            <person name="Schatz M."/>
            <person name="Zhao Q."/>
            <person name="Wortman J.R."/>
            <person name="Bidwell S.L."/>
            <person name="Alsmark U.C.M."/>
            <person name="Besteiro S."/>
            <person name="Sicheritz-Ponten T."/>
            <person name="Noel C.J."/>
            <person name="Dacks J.B."/>
            <person name="Foster P.G."/>
            <person name="Simillion C."/>
            <person name="Van de Peer Y."/>
            <person name="Miranda-Saavedra D."/>
            <person name="Barton G.J."/>
            <person name="Westrop G.D."/>
            <person name="Mueller S."/>
            <person name="Dessi D."/>
            <person name="Fiori P.L."/>
            <person name="Ren Q."/>
            <person name="Paulsen I."/>
            <person name="Zhang H."/>
            <person name="Bastida-Corcuera F.D."/>
            <person name="Simoes-Barbosa A."/>
            <person name="Brown M.T."/>
            <person name="Hayes R.D."/>
            <person name="Mukherjee M."/>
            <person name="Okumura C.Y."/>
            <person name="Schneider R."/>
            <person name="Smith A.J."/>
            <person name="Vanacova S."/>
            <person name="Villalvazo M."/>
            <person name="Haas B.J."/>
            <person name="Pertea M."/>
            <person name="Feldblyum T.V."/>
            <person name="Utterback T.R."/>
            <person name="Shu C.L."/>
            <person name="Osoegawa K."/>
            <person name="de Jong P.J."/>
            <person name="Hrdy I."/>
            <person name="Horvathova L."/>
            <person name="Zubacova Z."/>
            <person name="Dolezal P."/>
            <person name="Malik S.B."/>
            <person name="Logsdon J.M. Jr."/>
            <person name="Henze K."/>
            <person name="Gupta A."/>
            <person name="Wang C.C."/>
            <person name="Dunne R.L."/>
            <person name="Upcroft J.A."/>
            <person name="Upcroft P."/>
            <person name="White O."/>
            <person name="Salzberg S.L."/>
            <person name="Tang P."/>
            <person name="Chiu C.-H."/>
            <person name="Lee Y.-S."/>
            <person name="Embley T.M."/>
            <person name="Coombs G.H."/>
            <person name="Mottram J.C."/>
            <person name="Tachezy J."/>
            <person name="Fraser-Liggett C.M."/>
            <person name="Johnson P.J."/>
        </authorList>
    </citation>
    <scope>NUCLEOTIDE SEQUENCE [LARGE SCALE GENOMIC DNA]</scope>
    <source>
        <strain evidence="8">G3</strain>
    </source>
</reference>
<dbReference type="InterPro" id="IPR015955">
    <property type="entry name" value="Lactate_DH/Glyco_Ohase_4_C"/>
</dbReference>
<dbReference type="GO" id="GO:0006107">
    <property type="term" value="P:oxaloacetate metabolic process"/>
    <property type="evidence" value="ECO:0000318"/>
    <property type="project" value="GO_Central"/>
</dbReference>
<dbReference type="KEGG" id="tva:4757882"/>
<gene>
    <name evidence="8" type="ORF">TVAG_196230</name>
</gene>
<dbReference type="GO" id="GO:0006108">
    <property type="term" value="P:malate metabolic process"/>
    <property type="evidence" value="ECO:0000318"/>
    <property type="project" value="GO_Central"/>
</dbReference>
<evidence type="ECO:0000256" key="3">
    <source>
        <dbReference type="ARBA" id="ARBA00023002"/>
    </source>
</evidence>
<proteinExistence type="inferred from homology"/>
<reference evidence="8" key="1">
    <citation type="submission" date="2006-10" db="EMBL/GenBank/DDBJ databases">
        <authorList>
            <person name="Amadeo P."/>
            <person name="Zhao Q."/>
            <person name="Wortman J."/>
            <person name="Fraser-Liggett C."/>
            <person name="Carlton J."/>
        </authorList>
    </citation>
    <scope>NUCLEOTIDE SEQUENCE</scope>
    <source>
        <strain evidence="8">G3</strain>
    </source>
</reference>
<dbReference type="OrthoDB" id="4069699at2759"/>
<dbReference type="Pfam" id="PF00056">
    <property type="entry name" value="Ldh_1_N"/>
    <property type="match status" value="1"/>
</dbReference>
<dbReference type="FunFam" id="3.40.50.720:FF:000010">
    <property type="entry name" value="Malate dehydrogenase"/>
    <property type="match status" value="1"/>
</dbReference>
<keyword evidence="3 5" id="KW-0560">Oxidoreductase</keyword>
<dbReference type="Pfam" id="PF02866">
    <property type="entry name" value="Ldh_1_C"/>
    <property type="match status" value="1"/>
</dbReference>
<feature type="domain" description="Lactate/malate dehydrogenase N-terminal" evidence="6">
    <location>
        <begin position="3"/>
        <end position="105"/>
    </location>
</feature>
<dbReference type="STRING" id="5722.A2F4V5"/>
<dbReference type="InParanoid" id="A2F4V5"/>
<evidence type="ECO:0000256" key="5">
    <source>
        <dbReference type="RuleBase" id="RU003369"/>
    </source>
</evidence>
<dbReference type="OMA" id="FCKIMEH"/>
<feature type="domain" description="Lactate/malate dehydrogenase C-terminal" evidence="7">
    <location>
        <begin position="110"/>
        <end position="154"/>
    </location>
</feature>
<evidence type="ECO:0000313" key="9">
    <source>
        <dbReference type="Proteomes" id="UP000001542"/>
    </source>
</evidence>
<dbReference type="InterPro" id="IPR001236">
    <property type="entry name" value="Lactate/malate_DH_N"/>
</dbReference>
<protein>
    <recommendedName>
        <fullName evidence="2">malate dehydrogenase</fullName>
        <ecNumber evidence="2">1.1.1.37</ecNumber>
    </recommendedName>
</protein>
<keyword evidence="4" id="KW-0520">NAD</keyword>
<dbReference type="PANTHER" id="PTHR23382">
    <property type="entry name" value="MALATE DEHYDROGENASE"/>
    <property type="match status" value="1"/>
</dbReference>
<evidence type="ECO:0000313" key="8">
    <source>
        <dbReference type="EMBL" id="EAY00063.1"/>
    </source>
</evidence>
<dbReference type="FunCoup" id="A2F4V5">
    <property type="interactions" value="698"/>
</dbReference>
<evidence type="ECO:0000256" key="1">
    <source>
        <dbReference type="ARBA" id="ARBA00009613"/>
    </source>
</evidence>
<dbReference type="InterPro" id="IPR022383">
    <property type="entry name" value="Lactate/malate_DH_C"/>
</dbReference>
<dbReference type="AlphaFoldDB" id="A2F4V5"/>
<keyword evidence="9" id="KW-1185">Reference proteome</keyword>
<dbReference type="InterPro" id="IPR036291">
    <property type="entry name" value="NAD(P)-bd_dom_sf"/>
</dbReference>
<dbReference type="GO" id="GO:0006099">
    <property type="term" value="P:tricarboxylic acid cycle"/>
    <property type="evidence" value="ECO:0000318"/>
    <property type="project" value="GO_Central"/>
</dbReference>
<dbReference type="SUPFAM" id="SSF56327">
    <property type="entry name" value="LDH C-terminal domain-like"/>
    <property type="match status" value="1"/>
</dbReference>
<organism evidence="8 9">
    <name type="scientific">Trichomonas vaginalis (strain ATCC PRA-98 / G3)</name>
    <dbReference type="NCBI Taxonomy" id="412133"/>
    <lineage>
        <taxon>Eukaryota</taxon>
        <taxon>Metamonada</taxon>
        <taxon>Parabasalia</taxon>
        <taxon>Trichomonadida</taxon>
        <taxon>Trichomonadidae</taxon>
        <taxon>Trichomonas</taxon>
    </lineage>
</organism>
<dbReference type="GO" id="GO:0030060">
    <property type="term" value="F:L-malate dehydrogenase (NAD+) activity"/>
    <property type="evidence" value="ECO:0000318"/>
    <property type="project" value="GO_Central"/>
</dbReference>
<accession>A2F4V5</accession>
<dbReference type="EC" id="1.1.1.37" evidence="2"/>
<dbReference type="RefSeq" id="XP_001312992.1">
    <property type="nucleotide sequence ID" value="XM_001312991.1"/>
</dbReference>
<name>A2F4V5_TRIV3</name>
<dbReference type="eggNOG" id="KOG1496">
    <property type="taxonomic scope" value="Eukaryota"/>
</dbReference>
<evidence type="ECO:0000256" key="2">
    <source>
        <dbReference type="ARBA" id="ARBA00012995"/>
    </source>
</evidence>
<evidence type="ECO:0000259" key="7">
    <source>
        <dbReference type="Pfam" id="PF02866"/>
    </source>
</evidence>
<comment type="similarity">
    <text evidence="1">Belongs to the LDH/MDH superfamily. MDH type 2 family.</text>
</comment>
<dbReference type="InterPro" id="IPR010945">
    <property type="entry name" value="Malate_DH_type2"/>
</dbReference>
<dbReference type="Gene3D" id="3.90.110.10">
    <property type="entry name" value="Lactate dehydrogenase/glycoside hydrolase, family 4, C-terminal"/>
    <property type="match status" value="1"/>
</dbReference>
<sequence>MKALEGCTMELQDCAFPAVAGIVATDKVEEAFKDVDVAFLVGAFPRKDGMDRADLLSKNGGIFTVQGKALSDYAKKDVKVLVVGNPANTNALIALASAPKLGAKNFCATTRLDHNRMLGELSAKLGVPTNEIHKVTIWGNHSNTQVPDVSQAVYGKDNKKVVDALKPEYY</sequence>
<dbReference type="Proteomes" id="UP000001542">
    <property type="component" value="Unassembled WGS sequence"/>
</dbReference>
<evidence type="ECO:0000256" key="4">
    <source>
        <dbReference type="ARBA" id="ARBA00023027"/>
    </source>
</evidence>